<comment type="caution">
    <text evidence="1">The sequence shown here is derived from an EMBL/GenBank/DDBJ whole genome shotgun (WGS) entry which is preliminary data.</text>
</comment>
<dbReference type="OrthoDB" id="2371973at2759"/>
<protein>
    <submittedName>
        <fullName evidence="1">Uncharacterized protein</fullName>
    </submittedName>
</protein>
<proteinExistence type="predicted"/>
<dbReference type="EMBL" id="JABSTR010000005">
    <property type="protein sequence ID" value="KAH9371667.1"/>
    <property type="molecule type" value="Genomic_DNA"/>
</dbReference>
<dbReference type="PANTHER" id="PTHR35385:SF2">
    <property type="entry name" value="PROTEIN B, PUTATIVE-RELATED"/>
    <property type="match status" value="1"/>
</dbReference>
<dbReference type="VEuPathDB" id="VectorBase:HLOH_042365"/>
<keyword evidence="2" id="KW-1185">Reference proteome</keyword>
<reference evidence="1 2" key="1">
    <citation type="journal article" date="2020" name="Cell">
        <title>Large-Scale Comparative Analyses of Tick Genomes Elucidate Their Genetic Diversity and Vector Capacities.</title>
        <authorList>
            <consortium name="Tick Genome and Microbiome Consortium (TIGMIC)"/>
            <person name="Jia N."/>
            <person name="Wang J."/>
            <person name="Shi W."/>
            <person name="Du L."/>
            <person name="Sun Y."/>
            <person name="Zhan W."/>
            <person name="Jiang J.F."/>
            <person name="Wang Q."/>
            <person name="Zhang B."/>
            <person name="Ji P."/>
            <person name="Bell-Sakyi L."/>
            <person name="Cui X.M."/>
            <person name="Yuan T.T."/>
            <person name="Jiang B.G."/>
            <person name="Yang W.F."/>
            <person name="Lam T.T."/>
            <person name="Chang Q.C."/>
            <person name="Ding S.J."/>
            <person name="Wang X.J."/>
            <person name="Zhu J.G."/>
            <person name="Ruan X.D."/>
            <person name="Zhao L."/>
            <person name="Wei J.T."/>
            <person name="Ye R.Z."/>
            <person name="Que T.C."/>
            <person name="Du C.H."/>
            <person name="Zhou Y.H."/>
            <person name="Cheng J.X."/>
            <person name="Dai P.F."/>
            <person name="Guo W.B."/>
            <person name="Han X.H."/>
            <person name="Huang E.J."/>
            <person name="Li L.F."/>
            <person name="Wei W."/>
            <person name="Gao Y.C."/>
            <person name="Liu J.Z."/>
            <person name="Shao H.Z."/>
            <person name="Wang X."/>
            <person name="Wang C.C."/>
            <person name="Yang T.C."/>
            <person name="Huo Q.B."/>
            <person name="Li W."/>
            <person name="Chen H.Y."/>
            <person name="Chen S.E."/>
            <person name="Zhou L.G."/>
            <person name="Ni X.B."/>
            <person name="Tian J.H."/>
            <person name="Sheng Y."/>
            <person name="Liu T."/>
            <person name="Pan Y.S."/>
            <person name="Xia L.Y."/>
            <person name="Li J."/>
            <person name="Zhao F."/>
            <person name="Cao W.C."/>
        </authorList>
    </citation>
    <scope>NUCLEOTIDE SEQUENCE [LARGE SCALE GENOMIC DNA]</scope>
    <source>
        <strain evidence="1">HaeL-2018</strain>
    </source>
</reference>
<sequence length="100" mass="11620">MTDNSAAERAALQATWPEAARLLCHFHAAQAEWRWLQASRNKVSQYERRELTKAFQKAHLLTALDKYSYRWPVIMYAASAADLEAAIEQLHEMSHKEYVQ</sequence>
<evidence type="ECO:0000313" key="1">
    <source>
        <dbReference type="EMBL" id="KAH9371667.1"/>
    </source>
</evidence>
<dbReference type="Proteomes" id="UP000821853">
    <property type="component" value="Chromosome 3"/>
</dbReference>
<dbReference type="PANTHER" id="PTHR35385">
    <property type="entry name" value="PROTEIN B, PUTATIVE-RELATED-RELATED"/>
    <property type="match status" value="1"/>
</dbReference>
<accession>A0A9J6G905</accession>
<dbReference type="AlphaFoldDB" id="A0A9J6G905"/>
<gene>
    <name evidence="1" type="ORF">HPB48_021967</name>
</gene>
<name>A0A9J6G905_HAELO</name>
<evidence type="ECO:0000313" key="2">
    <source>
        <dbReference type="Proteomes" id="UP000821853"/>
    </source>
</evidence>
<organism evidence="1 2">
    <name type="scientific">Haemaphysalis longicornis</name>
    <name type="common">Bush tick</name>
    <dbReference type="NCBI Taxonomy" id="44386"/>
    <lineage>
        <taxon>Eukaryota</taxon>
        <taxon>Metazoa</taxon>
        <taxon>Ecdysozoa</taxon>
        <taxon>Arthropoda</taxon>
        <taxon>Chelicerata</taxon>
        <taxon>Arachnida</taxon>
        <taxon>Acari</taxon>
        <taxon>Parasitiformes</taxon>
        <taxon>Ixodida</taxon>
        <taxon>Ixodoidea</taxon>
        <taxon>Ixodidae</taxon>
        <taxon>Haemaphysalinae</taxon>
        <taxon>Haemaphysalis</taxon>
    </lineage>
</organism>